<name>A0ABN0QDK9_9FLAO</name>
<organism evidence="1 2">
    <name type="scientific">Flavobacterium saliperosum S13</name>
    <dbReference type="NCBI Taxonomy" id="1341155"/>
    <lineage>
        <taxon>Bacteria</taxon>
        <taxon>Pseudomonadati</taxon>
        <taxon>Bacteroidota</taxon>
        <taxon>Flavobacteriia</taxon>
        <taxon>Flavobacteriales</taxon>
        <taxon>Flavobacteriaceae</taxon>
        <taxon>Flavobacterium</taxon>
    </lineage>
</organism>
<comment type="caution">
    <text evidence="1">The sequence shown here is derived from an EMBL/GenBank/DDBJ whole genome shotgun (WGS) entry which is preliminary data.</text>
</comment>
<proteinExistence type="predicted"/>
<reference evidence="1 2" key="1">
    <citation type="submission" date="2013-08" db="EMBL/GenBank/DDBJ databases">
        <title>Flavobacterium saliperosum type strain genome sequencing.</title>
        <authorList>
            <person name="Lee K."/>
            <person name="Yi H."/>
            <person name="Park S."/>
            <person name="Chun J."/>
        </authorList>
    </citation>
    <scope>NUCLEOTIDE SEQUENCE [LARGE SCALE GENOMIC DNA]</scope>
    <source>
        <strain evidence="1 2">S13</strain>
    </source>
</reference>
<dbReference type="Proteomes" id="UP000018234">
    <property type="component" value="Unassembled WGS sequence"/>
</dbReference>
<protein>
    <submittedName>
        <fullName evidence="1">Uncharacterized protein</fullName>
    </submittedName>
</protein>
<accession>A0ABN0QDK9</accession>
<gene>
    <name evidence="1" type="ORF">FSS13T_26200</name>
</gene>
<sequence>MIYSSNLVQLFFTQKALMIYFSEDYIFSTKRLKKQINYPKIIKKPPEGGLKK</sequence>
<evidence type="ECO:0000313" key="2">
    <source>
        <dbReference type="Proteomes" id="UP000018234"/>
    </source>
</evidence>
<dbReference type="EMBL" id="AVFO01000052">
    <property type="protein sequence ID" value="ESU22523.1"/>
    <property type="molecule type" value="Genomic_DNA"/>
</dbReference>
<evidence type="ECO:0000313" key="1">
    <source>
        <dbReference type="EMBL" id="ESU22523.1"/>
    </source>
</evidence>
<keyword evidence="2" id="KW-1185">Reference proteome</keyword>